<feature type="transmembrane region" description="Helical" evidence="9">
    <location>
        <begin position="2906"/>
        <end position="2926"/>
    </location>
</feature>
<evidence type="ECO:0000256" key="4">
    <source>
        <dbReference type="ARBA" id="ARBA00022692"/>
    </source>
</evidence>
<dbReference type="OrthoDB" id="411052at2759"/>
<feature type="coiled-coil region" evidence="7">
    <location>
        <begin position="2409"/>
        <end position="2436"/>
    </location>
</feature>
<evidence type="ECO:0000256" key="1">
    <source>
        <dbReference type="ARBA" id="ARBA00004141"/>
    </source>
</evidence>
<evidence type="ECO:0000313" key="12">
    <source>
        <dbReference type="Proteomes" id="UP001152797"/>
    </source>
</evidence>
<feature type="transmembrane region" description="Helical" evidence="9">
    <location>
        <begin position="1242"/>
        <end position="1261"/>
    </location>
</feature>
<dbReference type="EMBL" id="CAMXCT020001779">
    <property type="protein sequence ID" value="CAL1146306.1"/>
    <property type="molecule type" value="Genomic_DNA"/>
</dbReference>
<proteinExistence type="predicted"/>
<feature type="transmembrane region" description="Helical" evidence="9">
    <location>
        <begin position="2862"/>
        <end position="2886"/>
    </location>
</feature>
<feature type="transmembrane region" description="Helical" evidence="9">
    <location>
        <begin position="2739"/>
        <end position="2760"/>
    </location>
</feature>
<feature type="transmembrane region" description="Helical" evidence="9">
    <location>
        <begin position="1504"/>
        <end position="1522"/>
    </location>
</feature>
<keyword evidence="12" id="KW-1185">Reference proteome</keyword>
<feature type="compositionally biased region" description="Basic and acidic residues" evidence="8">
    <location>
        <begin position="2102"/>
        <end position="2114"/>
    </location>
</feature>
<evidence type="ECO:0000313" key="11">
    <source>
        <dbReference type="EMBL" id="CAL4780243.1"/>
    </source>
</evidence>
<feature type="transmembrane region" description="Helical" evidence="9">
    <location>
        <begin position="2820"/>
        <end position="2841"/>
    </location>
</feature>
<evidence type="ECO:0000256" key="7">
    <source>
        <dbReference type="SAM" id="Coils"/>
    </source>
</evidence>
<keyword evidence="5 9" id="KW-1133">Transmembrane helix</keyword>
<dbReference type="EMBL" id="CAMXCT010001779">
    <property type="protein sequence ID" value="CAI3992931.1"/>
    <property type="molecule type" value="Genomic_DNA"/>
</dbReference>
<sequence length="2948" mass="333614">MFCRQYVQSKRLGNGEASAIDDETVQIEDGDPTAFSGPFSAMSSRLPSSSSVTAEQSAASKDIKKGSTARMIQAFEAHNKKDRGHGRAAMPWGGVGVGIPHTSLADAHLLDGTLRSAAGAGSWVATGSWAEGYLARLGDFDGLPGGYWDNAGYTYGYDGVGSTTDGDGSTDEQATDEETIDHTLVNLKQPRGCRPPLTAACCCHVCYVCQFLIFMVVFPLWTKWLVTNPMPTQYWHEQYPKWPSIAAVGGQKLAEDSPVPYPIEMSPIPMQSDSCNFSCSSWRGYRTNEMNFRVSLTLNDSILAKGYVHTVYPVLLASADFNDWWVVADRRHAYPQPFWRARTSKAGHAYTYTTDTCIVPPATPNSISETTSGQYVLACVVWNPSSFAELEQMTELEDSDLGSHCATAGGVCGWTCDSVINSDLLEGCTADSTIEMTKTSIAGREIPSANFQGSIEMRECLNGGLDGKCDTATEKFKQWNCHKCLYDPRTEDDMRRRLQIPGMGGLPSGLPGLDPDPDAPAGIPGIGSIPGLGPDTSGSAAAGKGPMIYTSLPRFHVTVSASSAPSGTDVFSQPRVFIFQSSRESRGKWTKLYKHNYGMTQPPEAVGKDNKPLVKEDPDSYDEELAPVTDAASAHAMNLNQQNRLEIDPGWCYGRQGPLYLVACAVNSTLYEGSFSRFKPGQQAAPPPFNDRCVAVSGRCAFACQSEQYPMANCTEDGYINQTSLVGYVGYEKNQTAPVWLFCYVLLIGFGVKAVMLCPGVFSPYPHFRRYDPELTANLRYITVCIPSAGENKCVVLRNVVGAIGCMPKDCRCRYHVTFVDEGHRNEQKMMFMKLAAVIDRIPNFGGVTYEENVSKFFQTWVEETKKMDLAKVKDGAKGEDVEPQYMFRMCGKSSLKKLRTEGGWGSMSPASLEPLEQALTVLEEDLKSKKEEKKDMHRDDVADWEPKDRNSLALRMHYLARAKPIEDERTIKAQHVAPGTWYYKVPVNAENKDWLKLRSNAKEMVYGMEDDDAFMNNVPLRTSRGKAGGLNFSENYLCLYADRPENMYNDERDNYPCLYSICDARHQFQTDFFHTTIPYFFDDDMELNPYVGFTQCPQFFHEMQDKLDYLDNNNAQFFRLNCMIRNCCGGVSSCGTNGTWMIRHPPGDLVWEKERRRVRDVESKRKSQEYVERRTFHESCKVEDTASSLQQVLRGRRSQFINRRLSFGMAKNPVDYLAAVQRWAEGGVVLSLQTFFSCHKGVYMVWFTLIFFFCFLASLFRMIGKTDTQWAVVKWGLVDQEWYDQTINPVVEKLKSFALVARSEYFKQNPELLETYLTMTLQFISWVLSLIFVLLLVFLFTELLKLVQRVCGVKLPCIWPDEMRWWGRLLISMDNLTYFLWFWTAFFWIGFNYYSIFAKRTYHFSSTGMFSFMLIVQILSWGMIIASSLRYTLSTSMEANEVIGLSMDNIWRSTQLFYISAPLLLYSIIKGIQDYMRYQMYGEDISYWVGGDRGVMSKNLVKYWTLLLIMGAIGAWLYYLIEGRKHMGVLSAVIIVTLIALDVLHPCTYLWVEKTKLKPAQAAKLTWSQALVTRGWWELMLSNLILNETVTGLMKWLGPAWFVLMPFLTLFMPYIGVNQDASPFCIPLQILTSAAMLIQCHLLGCLCPEAPIKPYLAPDMRDGDHRTEQCSIDGRVLQREKICGTDVDNSTEESDDETIDHTLVNLKQPRGCRPPLTAACCCHVCYVCQFLIFMVIFPLWTKWLVTNPMPTQYWHEQYPKWPSIAAVGGQKLAEQSPVTWLKGVKYPIEMSPIPPLSCTVTGYVHTVYPVLLASADFNDWWVVADRRHAYPQPFWRARTSEAGHAYTYTTDSCIVPPATPDAISETTSGQFVLACVVWSPTSFSELEQMTELEDSDLGTHCHSAGGVCGWTCDSVINSDLLEGCTADSTIEMTKTSIAGREIPSANFQGSIEMRECLKGGLDGKCDTATEKFKQWNYHKCLYDPRTEDDMRRRLQIPGMGGLPSGLPGLDPDPDAPAGIPGIGDIPGLGPDSSGSAAGKGPMIYTSLPRFHVTVSGAGAPAGTDVFSQPRVFILQSSRDNRGKWTKLYKHNYGMTQPPEAVGKDNKPLVKEDPDSYDEELAPVTDPASAHAMNLNQQNRLEIDPGWCYGRQGPMYLVACAVNSTLYEGSFSRFEAGQQAAPPPFNDRCVAVSGRCAFACQSEQRPMANCTEDGYINQTALVGFVDYEKNQTAPVWLFCYVLLIGFGVKAVMLCPGVFTPYPHFRRYDPELTANLRYITVCIPSAGENKCVVLRNVVGAIGCMPKDCRCRYHVTFVDEGHRNEQKMMFMKLAAVIDRIPNFGGVTYEENVSKFFQTWVEETKKMDLAKVKDGAKGEDVEPQYMFRMCGKSSLKKLRTEGGWGSMPPASIEPLEQALTVLEEDLKSKKEEKKDMHRDDVADWEPKDRNSLALRMHYLARAKPIEDERTIKAQHVAPGTWYYKVPVNAENKDWLKLRSNAKEMVYGMEDDDAFMNNVPLRTSRGKAGGLNFSENYLCLYADRPENMYNNERDNYPCLYSICDARHQFQTDFFHTTIPYFFDDDMELNPYVGFTQCPQFFHEMQDKLDYLDNNNAQFFRLNCMIRNCCGGVSSCGTNGTWMIRHPPGDLVWEKERRRVRDVESKRKSQEYVERRTFHESCKVEDTASSLQQVLRGRRSQFINRRLSFGMAKNPVDYLAAVQRWAEGGVVLSLQTFFSCHKGVYMVWFTLIFFFFFLASLFRMIGKTDPTWAVVRWGIVDQEWYDQTINPVVEKLKTFALVAKSEYFKQNPELLETYLTMTLQFISWVLSLVLFLALVFLFTELLKLVQRVCGLKLPVIWPDEMRWWGRLLISMDNLTYFLWFWTAFFWIGFNYYSIFAKRTYHFSSTGMFSFMLIVQILSWGMIIASSLRYTLSTSMEANEVIGLSMDNIW</sequence>
<feature type="transmembrane region" description="Helical" evidence="9">
    <location>
        <begin position="1528"/>
        <end position="1553"/>
    </location>
</feature>
<evidence type="ECO:0000256" key="5">
    <source>
        <dbReference type="ARBA" id="ARBA00022989"/>
    </source>
</evidence>
<evidence type="ECO:0000256" key="3">
    <source>
        <dbReference type="ARBA" id="ARBA00022679"/>
    </source>
</evidence>
<keyword evidence="4 9" id="KW-0812">Transmembrane</keyword>
<dbReference type="GO" id="GO:0016020">
    <property type="term" value="C:membrane"/>
    <property type="evidence" value="ECO:0007669"/>
    <property type="project" value="UniProtKB-SubCell"/>
</dbReference>
<reference evidence="11 12" key="2">
    <citation type="submission" date="2024-05" db="EMBL/GenBank/DDBJ databases">
        <authorList>
            <person name="Chen Y."/>
            <person name="Shah S."/>
            <person name="Dougan E. K."/>
            <person name="Thang M."/>
            <person name="Chan C."/>
        </authorList>
    </citation>
    <scope>NUCLEOTIDE SEQUENCE [LARGE SCALE GENOMIC DNA]</scope>
</reference>
<feature type="region of interest" description="Disordered" evidence="8">
    <location>
        <begin position="600"/>
        <end position="619"/>
    </location>
</feature>
<dbReference type="InterPro" id="IPR029044">
    <property type="entry name" value="Nucleotide-diphossugar_trans"/>
</dbReference>
<feature type="transmembrane region" description="Helical" evidence="9">
    <location>
        <begin position="1379"/>
        <end position="1398"/>
    </location>
</feature>
<feature type="region of interest" description="Disordered" evidence="8">
    <location>
        <begin position="29"/>
        <end position="65"/>
    </location>
</feature>
<feature type="compositionally biased region" description="Basic and acidic residues" evidence="8">
    <location>
        <begin position="606"/>
        <end position="618"/>
    </location>
</feature>
<feature type="transmembrane region" description="Helical" evidence="9">
    <location>
        <begin position="1597"/>
        <end position="1617"/>
    </location>
</feature>
<evidence type="ECO:0000256" key="9">
    <source>
        <dbReference type="SAM" id="Phobius"/>
    </source>
</evidence>
<feature type="region of interest" description="Disordered" evidence="8">
    <location>
        <begin position="2096"/>
        <end position="2122"/>
    </location>
</feature>
<keyword evidence="6 9" id="KW-0472">Membrane</keyword>
<keyword evidence="2" id="KW-0328">Glycosyltransferase</keyword>
<feature type="coiled-coil region" evidence="7">
    <location>
        <begin position="913"/>
        <end position="940"/>
    </location>
</feature>
<dbReference type="Proteomes" id="UP001152797">
    <property type="component" value="Unassembled WGS sequence"/>
</dbReference>
<accession>A0A9P1FYK9</accession>
<feature type="transmembrane region" description="Helical" evidence="9">
    <location>
        <begin position="1450"/>
        <end position="1470"/>
    </location>
</feature>
<evidence type="ECO:0000313" key="10">
    <source>
        <dbReference type="EMBL" id="CAI3992931.1"/>
    </source>
</evidence>
<dbReference type="PANTHER" id="PTHR43867:SF2">
    <property type="entry name" value="CELLULOSE SYNTHASE CATALYTIC SUBUNIT A [UDP-FORMING]"/>
    <property type="match status" value="1"/>
</dbReference>
<keyword evidence="7" id="KW-0175">Coiled coil</keyword>
<gene>
    <name evidence="10" type="ORF">C1SCF055_LOCUS19723</name>
</gene>
<name>A0A9P1FYK9_9DINO</name>
<feature type="region of interest" description="Disordered" evidence="8">
    <location>
        <begin position="2016"/>
        <end position="2041"/>
    </location>
</feature>
<feature type="transmembrane region" description="Helical" evidence="9">
    <location>
        <begin position="1317"/>
        <end position="1341"/>
    </location>
</feature>
<feature type="transmembrane region" description="Helical" evidence="9">
    <location>
        <begin position="1410"/>
        <end position="1430"/>
    </location>
</feature>
<dbReference type="InterPro" id="IPR050321">
    <property type="entry name" value="Glycosyltr_2/OpgH_subfam"/>
</dbReference>
<comment type="caution">
    <text evidence="10">The sequence shown here is derived from an EMBL/GenBank/DDBJ whole genome shotgun (WGS) entry which is preliminary data.</text>
</comment>
<dbReference type="EMBL" id="CAMXCT030001779">
    <property type="protein sequence ID" value="CAL4780243.1"/>
    <property type="molecule type" value="Genomic_DNA"/>
</dbReference>
<comment type="subcellular location">
    <subcellularLocation>
        <location evidence="1">Membrane</location>
        <topology evidence="1">Multi-pass membrane protein</topology>
    </subcellularLocation>
</comment>
<evidence type="ECO:0000256" key="2">
    <source>
        <dbReference type="ARBA" id="ARBA00022676"/>
    </source>
</evidence>
<keyword evidence="3" id="KW-0808">Transferase</keyword>
<dbReference type="GO" id="GO:0016757">
    <property type="term" value="F:glycosyltransferase activity"/>
    <property type="evidence" value="ECO:0007669"/>
    <property type="project" value="UniProtKB-KW"/>
</dbReference>
<dbReference type="PANTHER" id="PTHR43867">
    <property type="entry name" value="CELLULOSE SYNTHASE CATALYTIC SUBUNIT A [UDP-FORMING]"/>
    <property type="match status" value="1"/>
</dbReference>
<evidence type="ECO:0000256" key="8">
    <source>
        <dbReference type="SAM" id="MobiDB-lite"/>
    </source>
</evidence>
<feature type="compositionally biased region" description="Low complexity" evidence="8">
    <location>
        <begin position="40"/>
        <end position="51"/>
    </location>
</feature>
<reference evidence="10" key="1">
    <citation type="submission" date="2022-10" db="EMBL/GenBank/DDBJ databases">
        <authorList>
            <person name="Chen Y."/>
            <person name="Dougan E. K."/>
            <person name="Chan C."/>
            <person name="Rhodes N."/>
            <person name="Thang M."/>
        </authorList>
    </citation>
    <scope>NUCLEOTIDE SEQUENCE</scope>
</reference>
<protein>
    <submittedName>
        <fullName evidence="10">Uncharacterized protein</fullName>
    </submittedName>
</protein>
<organism evidence="10">
    <name type="scientific">Cladocopium goreaui</name>
    <dbReference type="NCBI Taxonomy" id="2562237"/>
    <lineage>
        <taxon>Eukaryota</taxon>
        <taxon>Sar</taxon>
        <taxon>Alveolata</taxon>
        <taxon>Dinophyceae</taxon>
        <taxon>Suessiales</taxon>
        <taxon>Symbiodiniaceae</taxon>
        <taxon>Cladocopium</taxon>
    </lineage>
</organism>
<dbReference type="Gene3D" id="3.90.550.10">
    <property type="entry name" value="Spore Coat Polysaccharide Biosynthesis Protein SpsA, Chain A"/>
    <property type="match status" value="2"/>
</dbReference>
<evidence type="ECO:0000256" key="6">
    <source>
        <dbReference type="ARBA" id="ARBA00023136"/>
    </source>
</evidence>